<dbReference type="STRING" id="411154.GFO_2163"/>
<dbReference type="SUPFAM" id="SSF103473">
    <property type="entry name" value="MFS general substrate transporter"/>
    <property type="match status" value="1"/>
</dbReference>
<keyword evidence="2" id="KW-1133">Transmembrane helix</keyword>
<dbReference type="GO" id="GO:0016020">
    <property type="term" value="C:membrane"/>
    <property type="evidence" value="ECO:0007669"/>
    <property type="project" value="InterPro"/>
</dbReference>
<feature type="transmembrane region" description="Helical" evidence="2">
    <location>
        <begin position="14"/>
        <end position="34"/>
    </location>
</feature>
<dbReference type="AlphaFoldDB" id="A0M3D3"/>
<dbReference type="InterPro" id="IPR036890">
    <property type="entry name" value="HATPase_C_sf"/>
</dbReference>
<dbReference type="InterPro" id="IPR050640">
    <property type="entry name" value="Bact_2-comp_sensor_kinase"/>
</dbReference>
<evidence type="ECO:0000256" key="2">
    <source>
        <dbReference type="SAM" id="Phobius"/>
    </source>
</evidence>
<reference evidence="4 5" key="1">
    <citation type="journal article" date="2006" name="Environ. Microbiol.">
        <title>Whole genome analysis of the marine Bacteroidetes'Gramella forsetii' reveals adaptations to degradation of polymeric organic matter.</title>
        <authorList>
            <person name="Bauer M."/>
            <person name="Kube M."/>
            <person name="Teeling H."/>
            <person name="Richter M."/>
            <person name="Lombardot T."/>
            <person name="Allers E."/>
            <person name="Wuerdemann C.A."/>
            <person name="Quast C."/>
            <person name="Kuhl H."/>
            <person name="Knaust F."/>
            <person name="Woebken D."/>
            <person name="Bischof K."/>
            <person name="Mussmann M."/>
            <person name="Choudhuri J.V."/>
            <person name="Meyer F."/>
            <person name="Reinhardt R."/>
            <person name="Amann R.I."/>
            <person name="Gloeckner F.O."/>
        </authorList>
    </citation>
    <scope>NUCLEOTIDE SEQUENCE [LARGE SCALE GENOMIC DNA]</scope>
    <source>
        <strain evidence="4 5">KT0803</strain>
    </source>
</reference>
<dbReference type="SUPFAM" id="SSF55874">
    <property type="entry name" value="ATPase domain of HSP90 chaperone/DNA topoisomerase II/histidine kinase"/>
    <property type="match status" value="1"/>
</dbReference>
<feature type="coiled-coil region" evidence="1">
    <location>
        <begin position="146"/>
        <end position="173"/>
    </location>
</feature>
<accession>A0M3D3</accession>
<keyword evidence="4" id="KW-0808">Transferase</keyword>
<dbReference type="PANTHER" id="PTHR34220:SF7">
    <property type="entry name" value="SENSOR HISTIDINE KINASE YPDA"/>
    <property type="match status" value="1"/>
</dbReference>
<keyword evidence="4" id="KW-0418">Kinase</keyword>
<dbReference type="HOGENOM" id="CLU_020473_1_0_10"/>
<evidence type="ECO:0000313" key="5">
    <source>
        <dbReference type="Proteomes" id="UP000000755"/>
    </source>
</evidence>
<dbReference type="EC" id="2.7.3.-" evidence="4"/>
<sequence>MKPKKSIIQAAKRLLIHLILWIFVLIFFSFFIGIESANNPTKFTFSAFFLPVTISTTYIFIYHLIPKFLLPEKYLKFVFYSVYTLIISAVFIIVSAFYGFVLSFGLKWNDNFPISKSIFYIMITIYLVVAIASAFSLLKYNYATSAKNKELQNRILEAQLKLKEQELQYLKMQIHPHFLFNTLNTIYGLSLANNPSTPEMILQLSNLLDYILYQTKKPLVRLEDEVKHIQNYIELEMKRFQEDLKIEFHCEPIPEKIKIAPMLLLPFVENSFKHGKGNDGKLKISIHIKLEEEYLKFEIINSVSESTENSETEGIGLDNIKRRLNILYEKDYELKLENDSEFFQAKLILNTSKLPTDVK</sequence>
<feature type="transmembrane region" description="Helical" evidence="2">
    <location>
        <begin position="77"/>
        <end position="98"/>
    </location>
</feature>
<feature type="transmembrane region" description="Helical" evidence="2">
    <location>
        <begin position="118"/>
        <end position="138"/>
    </location>
</feature>
<dbReference type="OrthoDB" id="9809908at2"/>
<gene>
    <name evidence="4" type="ordered locus">GFO_2163</name>
</gene>
<dbReference type="EMBL" id="CU207366">
    <property type="protein sequence ID" value="CAL67128.1"/>
    <property type="molecule type" value="Genomic_DNA"/>
</dbReference>
<keyword evidence="1" id="KW-0175">Coiled coil</keyword>
<evidence type="ECO:0000259" key="3">
    <source>
        <dbReference type="Pfam" id="PF06580"/>
    </source>
</evidence>
<keyword evidence="2" id="KW-0812">Transmembrane</keyword>
<feature type="transmembrane region" description="Helical" evidence="2">
    <location>
        <begin position="46"/>
        <end position="65"/>
    </location>
</feature>
<protein>
    <submittedName>
        <fullName evidence="4">Two-component system sensor histidine kinase</fullName>
        <ecNumber evidence="4">2.7.3.-</ecNumber>
    </submittedName>
</protein>
<dbReference type="KEGG" id="gfo:GFO_2163"/>
<dbReference type="InterPro" id="IPR036259">
    <property type="entry name" value="MFS_trans_sf"/>
</dbReference>
<evidence type="ECO:0000313" key="4">
    <source>
        <dbReference type="EMBL" id="CAL67128.1"/>
    </source>
</evidence>
<dbReference type="Gene3D" id="3.30.565.10">
    <property type="entry name" value="Histidine kinase-like ATPase, C-terminal domain"/>
    <property type="match status" value="1"/>
</dbReference>
<keyword evidence="2" id="KW-0472">Membrane</keyword>
<dbReference type="Proteomes" id="UP000000755">
    <property type="component" value="Chromosome"/>
</dbReference>
<evidence type="ECO:0000256" key="1">
    <source>
        <dbReference type="SAM" id="Coils"/>
    </source>
</evidence>
<organism evidence="4 5">
    <name type="scientific">Christiangramia forsetii (strain DSM 17595 / CGMCC 1.15422 / KT0803)</name>
    <name type="common">Gramella forsetii</name>
    <dbReference type="NCBI Taxonomy" id="411154"/>
    <lineage>
        <taxon>Bacteria</taxon>
        <taxon>Pseudomonadati</taxon>
        <taxon>Bacteroidota</taxon>
        <taxon>Flavobacteriia</taxon>
        <taxon>Flavobacteriales</taxon>
        <taxon>Flavobacteriaceae</taxon>
        <taxon>Christiangramia</taxon>
    </lineage>
</organism>
<dbReference type="eggNOG" id="COG2972">
    <property type="taxonomic scope" value="Bacteria"/>
</dbReference>
<feature type="domain" description="Signal transduction histidine kinase internal region" evidence="3">
    <location>
        <begin position="166"/>
        <end position="243"/>
    </location>
</feature>
<dbReference type="RefSeq" id="WP_011710031.1">
    <property type="nucleotide sequence ID" value="NC_008571.1"/>
</dbReference>
<dbReference type="InterPro" id="IPR010559">
    <property type="entry name" value="Sig_transdc_His_kin_internal"/>
</dbReference>
<proteinExistence type="predicted"/>
<dbReference type="GO" id="GO:0000155">
    <property type="term" value="F:phosphorelay sensor kinase activity"/>
    <property type="evidence" value="ECO:0007669"/>
    <property type="project" value="InterPro"/>
</dbReference>
<dbReference type="PANTHER" id="PTHR34220">
    <property type="entry name" value="SENSOR HISTIDINE KINASE YPDA"/>
    <property type="match status" value="1"/>
</dbReference>
<name>A0M3D3_CHRFK</name>
<dbReference type="Pfam" id="PF06580">
    <property type="entry name" value="His_kinase"/>
    <property type="match status" value="1"/>
</dbReference>